<comment type="caution">
    <text evidence="2">The sequence shown here is derived from an EMBL/GenBank/DDBJ whole genome shotgun (WGS) entry which is preliminary data.</text>
</comment>
<dbReference type="Proteomes" id="UP001319870">
    <property type="component" value="Unassembled WGS sequence"/>
</dbReference>
<feature type="domain" description="Tyrosine specific protein phosphatases" evidence="1">
    <location>
        <begin position="112"/>
        <end position="147"/>
    </location>
</feature>
<dbReference type="InterPro" id="IPR029021">
    <property type="entry name" value="Prot-tyrosine_phosphatase-like"/>
</dbReference>
<evidence type="ECO:0000313" key="3">
    <source>
        <dbReference type="Proteomes" id="UP001319870"/>
    </source>
</evidence>
<dbReference type="InterPro" id="IPR016130">
    <property type="entry name" value="Tyr_Pase_AS"/>
</dbReference>
<dbReference type="EMBL" id="JAIXCQ010000001">
    <property type="protein sequence ID" value="MCA5892115.1"/>
    <property type="molecule type" value="Genomic_DNA"/>
</dbReference>
<protein>
    <submittedName>
        <fullName evidence="2">Tyrosine-protein phosphatase</fullName>
    </submittedName>
</protein>
<accession>A0ABS7ZEC2</accession>
<dbReference type="RefSeq" id="WP_225563831.1">
    <property type="nucleotide sequence ID" value="NZ_JAIXCQ010000001.1"/>
</dbReference>
<dbReference type="Gene3D" id="3.90.190.10">
    <property type="entry name" value="Protein tyrosine phosphatase superfamily"/>
    <property type="match status" value="1"/>
</dbReference>
<dbReference type="Pfam" id="PF13350">
    <property type="entry name" value="Y_phosphatase3"/>
    <property type="match status" value="1"/>
</dbReference>
<reference evidence="2 3" key="1">
    <citation type="submission" date="2021-09" db="EMBL/GenBank/DDBJ databases">
        <title>Isoptericola luteus sp. nov., a novel bacterium isolated from Harbin, the capital city of Heilongjiang province.</title>
        <authorList>
            <person name="Li J."/>
        </authorList>
    </citation>
    <scope>NUCLEOTIDE SEQUENCE [LARGE SCALE GENOMIC DNA]</scope>
    <source>
        <strain evidence="2 3">NEAU-Y5</strain>
    </source>
</reference>
<evidence type="ECO:0000313" key="2">
    <source>
        <dbReference type="EMBL" id="MCA5892115.1"/>
    </source>
</evidence>
<dbReference type="InterPro" id="IPR026893">
    <property type="entry name" value="Tyr/Ser_Pase_IphP-type"/>
</dbReference>
<proteinExistence type="predicted"/>
<dbReference type="SUPFAM" id="SSF52799">
    <property type="entry name" value="(Phosphotyrosine protein) phosphatases II"/>
    <property type="match status" value="1"/>
</dbReference>
<dbReference type="PROSITE" id="PS00383">
    <property type="entry name" value="TYR_PHOSPHATASE_1"/>
    <property type="match status" value="1"/>
</dbReference>
<keyword evidence="3" id="KW-1185">Reference proteome</keyword>
<sequence length="242" mass="25438">MTELRQDPAPGHLVNLRDVATADEGLRPGVLLRSDAPRRGDAPPPGVVWPPRTVLDLRDLAEKRFEHPLAGTARVVDLPLLDGATTAGVMVPAMIPGLGELYLQILDGVGAARLVEAVGWVAAGHGPVLVHCTAGKDRTGVTVALVLALLGLPRQRIVADYEQTASNMPGVLARASATARLPEPDRHLLAALPPELLTAPGWAIETVLDRLEAHDGGAAGWFLARGGDVSTLDVLRSRLLVG</sequence>
<evidence type="ECO:0000259" key="1">
    <source>
        <dbReference type="PROSITE" id="PS50056"/>
    </source>
</evidence>
<dbReference type="InterPro" id="IPR000387">
    <property type="entry name" value="Tyr_Pase_dom"/>
</dbReference>
<organism evidence="2 3">
    <name type="scientific">Isoptericola luteus</name>
    <dbReference type="NCBI Taxonomy" id="2879484"/>
    <lineage>
        <taxon>Bacteria</taxon>
        <taxon>Bacillati</taxon>
        <taxon>Actinomycetota</taxon>
        <taxon>Actinomycetes</taxon>
        <taxon>Micrococcales</taxon>
        <taxon>Promicromonosporaceae</taxon>
        <taxon>Isoptericola</taxon>
    </lineage>
</organism>
<dbReference type="PROSITE" id="PS50056">
    <property type="entry name" value="TYR_PHOSPHATASE_2"/>
    <property type="match status" value="1"/>
</dbReference>
<gene>
    <name evidence="2" type="ORF">LEP48_01975</name>
</gene>
<name>A0ABS7ZEC2_9MICO</name>